<reference evidence="2 3" key="1">
    <citation type="submission" date="2023-02" db="EMBL/GenBank/DDBJ databases">
        <title>LHISI_Scaffold_Assembly.</title>
        <authorList>
            <person name="Stuart O.P."/>
            <person name="Cleave R."/>
            <person name="Magrath M.J.L."/>
            <person name="Mikheyev A.S."/>
        </authorList>
    </citation>
    <scope>NUCLEOTIDE SEQUENCE [LARGE SCALE GENOMIC DNA]</scope>
    <source>
        <strain evidence="2">Daus_M_001</strain>
        <tissue evidence="2">Leg muscle</tissue>
    </source>
</reference>
<dbReference type="Proteomes" id="UP001159363">
    <property type="component" value="Chromosome 11"/>
</dbReference>
<evidence type="ECO:0000313" key="2">
    <source>
        <dbReference type="EMBL" id="KAJ8871318.1"/>
    </source>
</evidence>
<name>A0ABQ9GH29_9NEOP</name>
<proteinExistence type="predicted"/>
<evidence type="ECO:0000256" key="1">
    <source>
        <dbReference type="SAM" id="MobiDB-lite"/>
    </source>
</evidence>
<keyword evidence="3" id="KW-1185">Reference proteome</keyword>
<comment type="caution">
    <text evidence="2">The sequence shown here is derived from an EMBL/GenBank/DDBJ whole genome shotgun (WGS) entry which is preliminary data.</text>
</comment>
<feature type="region of interest" description="Disordered" evidence="1">
    <location>
        <begin position="185"/>
        <end position="204"/>
    </location>
</feature>
<evidence type="ECO:0000313" key="3">
    <source>
        <dbReference type="Proteomes" id="UP001159363"/>
    </source>
</evidence>
<dbReference type="EMBL" id="JARBHB010000012">
    <property type="protein sequence ID" value="KAJ8871318.1"/>
    <property type="molecule type" value="Genomic_DNA"/>
</dbReference>
<organism evidence="2 3">
    <name type="scientific">Dryococelus australis</name>
    <dbReference type="NCBI Taxonomy" id="614101"/>
    <lineage>
        <taxon>Eukaryota</taxon>
        <taxon>Metazoa</taxon>
        <taxon>Ecdysozoa</taxon>
        <taxon>Arthropoda</taxon>
        <taxon>Hexapoda</taxon>
        <taxon>Insecta</taxon>
        <taxon>Pterygota</taxon>
        <taxon>Neoptera</taxon>
        <taxon>Polyneoptera</taxon>
        <taxon>Phasmatodea</taxon>
        <taxon>Verophasmatodea</taxon>
        <taxon>Anareolatae</taxon>
        <taxon>Phasmatidae</taxon>
        <taxon>Eurycanthinae</taxon>
        <taxon>Dryococelus</taxon>
    </lineage>
</organism>
<protein>
    <submittedName>
        <fullName evidence="2">Uncharacterized protein</fullName>
    </submittedName>
</protein>
<feature type="region of interest" description="Disordered" evidence="1">
    <location>
        <begin position="28"/>
        <end position="76"/>
    </location>
</feature>
<accession>A0ABQ9GH29</accession>
<sequence length="204" mass="22784">MVVRRLTKLRGERRNSLVFSTDRVKSKEDGAATECKGCVKRKNPEKNRRPRASPPQAKIECNSSRTRTRSHQWGGGGDRYTDYGTIESTTSAADCCELSQGRLRVSEEIWVALNIEVLRADEGEVISVWSRAGVNGRGKWEIPKKTRRPAALSGKTVAPGARRTFTAGVYGRGVKKTAQLDMQSGFRSQQDRIAPKREDLHRVV</sequence>
<feature type="compositionally biased region" description="Basic and acidic residues" evidence="1">
    <location>
        <begin position="189"/>
        <end position="204"/>
    </location>
</feature>
<gene>
    <name evidence="2" type="ORF">PR048_027635</name>
</gene>